<organism evidence="2 3">
    <name type="scientific">Sulfobacillus harzensis</name>
    <dbReference type="NCBI Taxonomy" id="2729629"/>
    <lineage>
        <taxon>Bacteria</taxon>
        <taxon>Bacillati</taxon>
        <taxon>Bacillota</taxon>
        <taxon>Clostridia</taxon>
        <taxon>Eubacteriales</taxon>
        <taxon>Clostridiales Family XVII. Incertae Sedis</taxon>
        <taxon>Sulfobacillus</taxon>
    </lineage>
</organism>
<sequence length="192" mass="21136">MRYRLTLRFGVMTTAAIGALIGALMPHAHRVHQTASMVSGHDQMRPVFGVPHAPPRPARPRTWARRVVRPSPNQRWLAQLIQAEAGDQSFTTQVAVGAVVVNRLYARSFPHRLWAVLHQPNQFETVANGAWTAAHPMQSAWHAAALALRGIDPTHGALYFYNPALPHAAWMNQLRQCQSIGAMDFCASAPAG</sequence>
<dbReference type="AlphaFoldDB" id="A0A7Y0L561"/>
<dbReference type="InterPro" id="IPR042047">
    <property type="entry name" value="SleB_dom1"/>
</dbReference>
<protein>
    <recommendedName>
        <fullName evidence="1">Cell wall hydrolase SleB domain-containing protein</fullName>
    </recommendedName>
</protein>
<evidence type="ECO:0000313" key="3">
    <source>
        <dbReference type="Proteomes" id="UP000533476"/>
    </source>
</evidence>
<dbReference type="EMBL" id="JABBVZ010000027">
    <property type="protein sequence ID" value="NMP22635.1"/>
    <property type="molecule type" value="Genomic_DNA"/>
</dbReference>
<keyword evidence="3" id="KW-1185">Reference proteome</keyword>
<dbReference type="RefSeq" id="WP_169099127.1">
    <property type="nucleotide sequence ID" value="NZ_JABBVZ010000027.1"/>
</dbReference>
<reference evidence="2 3" key="1">
    <citation type="submission" date="2020-04" db="EMBL/GenBank/DDBJ databases">
        <authorList>
            <person name="Zhang R."/>
            <person name="Schippers A."/>
        </authorList>
    </citation>
    <scope>NUCLEOTIDE SEQUENCE [LARGE SCALE GENOMIC DNA]</scope>
    <source>
        <strain evidence="2 3">DSM 109850</strain>
    </source>
</reference>
<dbReference type="Proteomes" id="UP000533476">
    <property type="component" value="Unassembled WGS sequence"/>
</dbReference>
<evidence type="ECO:0000259" key="1">
    <source>
        <dbReference type="Pfam" id="PF07486"/>
    </source>
</evidence>
<dbReference type="GO" id="GO:0016787">
    <property type="term" value="F:hydrolase activity"/>
    <property type="evidence" value="ECO:0007669"/>
    <property type="project" value="InterPro"/>
</dbReference>
<dbReference type="InterPro" id="IPR011105">
    <property type="entry name" value="Cell_wall_hydrolase_SleB"/>
</dbReference>
<dbReference type="Gene3D" id="6.20.240.60">
    <property type="match status" value="1"/>
</dbReference>
<gene>
    <name evidence="2" type="ORF">HIJ39_09755</name>
</gene>
<dbReference type="Pfam" id="PF07486">
    <property type="entry name" value="Hydrolase_2"/>
    <property type="match status" value="1"/>
</dbReference>
<accession>A0A7Y0L561</accession>
<evidence type="ECO:0000313" key="2">
    <source>
        <dbReference type="EMBL" id="NMP22635.1"/>
    </source>
</evidence>
<comment type="caution">
    <text evidence="2">The sequence shown here is derived from an EMBL/GenBank/DDBJ whole genome shotgun (WGS) entry which is preliminary data.</text>
</comment>
<feature type="domain" description="Cell wall hydrolase SleB" evidence="1">
    <location>
        <begin position="88"/>
        <end position="185"/>
    </location>
</feature>
<name>A0A7Y0L561_9FIRM</name>
<dbReference type="Gene3D" id="1.10.10.2520">
    <property type="entry name" value="Cell wall hydrolase SleB, domain 1"/>
    <property type="match status" value="1"/>
</dbReference>
<proteinExistence type="predicted"/>